<dbReference type="FunFam" id="3.40.50.720:FF:000208">
    <property type="entry name" value="Prephenate dehydrogenase"/>
    <property type="match status" value="1"/>
</dbReference>
<comment type="similarity">
    <text evidence="1">Belongs to the prephenate/arogenate dehydrogenase family.</text>
</comment>
<dbReference type="GO" id="GO:0006571">
    <property type="term" value="P:tyrosine biosynthetic process"/>
    <property type="evidence" value="ECO:0007669"/>
    <property type="project" value="InterPro"/>
</dbReference>
<comment type="pathway">
    <text evidence="3">Amino-acid biosynthesis.</text>
</comment>
<sequence length="348" mass="36248">MARRDAQDGEDGFGPAGLDGWRHRTLAVIGLGQIGGSLAAAARPLVARVIGIDRDPEAVEHALQAGRIDTGSADGFELLVEADAVAVAVPVGAIPDVLEAARPHLRPGVLVTDTGSVKEPVVDAARRLLPPGVAFAGGHPMAGTERWGPAAADPGLFRGRTWTLTPAPPWGEAAARPWIPLLEAVGARILVMDPEEHDRHVALTSHLPLLVAAALAGTARRGAAELPYLAQLVAGGFRDTTRVAGGHPALGRDMLRANWPRVAPWLDALREALDQLARAAARGDGEALYRYLDETRRFREAVLGAAGVTGAGGSTGGGANPVNDTSTAGHDIDGNGETHVRRHTHPHP</sequence>
<evidence type="ECO:0000313" key="7">
    <source>
        <dbReference type="Proteomes" id="UP000008915"/>
    </source>
</evidence>
<feature type="compositionally biased region" description="Gly residues" evidence="4">
    <location>
        <begin position="310"/>
        <end position="319"/>
    </location>
</feature>
<dbReference type="InterPro" id="IPR046825">
    <property type="entry name" value="PDH_C"/>
</dbReference>
<keyword evidence="7" id="KW-1185">Reference proteome</keyword>
<feature type="compositionally biased region" description="Basic and acidic residues" evidence="4">
    <location>
        <begin position="330"/>
        <end position="339"/>
    </location>
</feature>
<proteinExistence type="inferred from homology"/>
<accession>E6SM16</accession>
<gene>
    <name evidence="6" type="ordered locus">Tmar_0221</name>
</gene>
<dbReference type="InterPro" id="IPR003099">
    <property type="entry name" value="Prephen_DH"/>
</dbReference>
<feature type="domain" description="Prephenate/arogenate dehydrogenase" evidence="5">
    <location>
        <begin position="24"/>
        <end position="310"/>
    </location>
</feature>
<dbReference type="GO" id="GO:0070403">
    <property type="term" value="F:NAD+ binding"/>
    <property type="evidence" value="ECO:0007669"/>
    <property type="project" value="InterPro"/>
</dbReference>
<dbReference type="GO" id="GO:0008977">
    <property type="term" value="F:prephenate dehydrogenase (NAD+) activity"/>
    <property type="evidence" value="ECO:0007669"/>
    <property type="project" value="InterPro"/>
</dbReference>
<dbReference type="Pfam" id="PF20463">
    <property type="entry name" value="PDH_C"/>
    <property type="match status" value="1"/>
</dbReference>
<dbReference type="PANTHER" id="PTHR21363:SF0">
    <property type="entry name" value="PREPHENATE DEHYDROGENASE [NADP(+)]"/>
    <property type="match status" value="1"/>
</dbReference>
<dbReference type="HOGENOM" id="CLU_055968_0_1_9"/>
<reference evidence="6 7" key="1">
    <citation type="journal article" date="2010" name="Stand. Genomic Sci.">
        <title>Complete genome sequence of Thermaerobacter marianensis type strain (7p75a).</title>
        <authorList>
            <person name="Han C."/>
            <person name="Gu W."/>
            <person name="Zhang X."/>
            <person name="Lapidus A."/>
            <person name="Nolan M."/>
            <person name="Copeland A."/>
            <person name="Lucas S."/>
            <person name="Del Rio T.G."/>
            <person name="Tice H."/>
            <person name="Cheng J.F."/>
            <person name="Tapia R."/>
            <person name="Goodwin L."/>
            <person name="Pitluck S."/>
            <person name="Pagani I."/>
            <person name="Ivanova N."/>
            <person name="Mavromatis K."/>
            <person name="Mikhailova N."/>
            <person name="Pati A."/>
            <person name="Chen A."/>
            <person name="Palaniappan K."/>
            <person name="Land M."/>
            <person name="Hauser L."/>
            <person name="Chang Y.J."/>
            <person name="Jeffries C.D."/>
            <person name="Schneider S."/>
            <person name="Rohde M."/>
            <person name="Goker M."/>
            <person name="Pukall R."/>
            <person name="Woyke T."/>
            <person name="Bristow J."/>
            <person name="Eisen J.A."/>
            <person name="Markowitz V."/>
            <person name="Hugenholtz P."/>
            <person name="Kyrpides N.C."/>
            <person name="Klenk H.P."/>
            <person name="Detter J.C."/>
        </authorList>
    </citation>
    <scope>NUCLEOTIDE SEQUENCE [LARGE SCALE GENOMIC DNA]</scope>
    <source>
        <strain evidence="7">ATCC 700841 / DSM 12885 / JCM 10246 / 7p75a</strain>
    </source>
</reference>
<reference evidence="7" key="2">
    <citation type="journal article" date="2010" name="Stand. Genomic Sci.">
        <title>Complete genome sequence of Thermaerobacter marianensis type strain (7p75aT).</title>
        <authorList>
            <person name="Han C."/>
            <person name="Gu W."/>
            <person name="Zhang X."/>
            <person name="Lapidus A."/>
            <person name="Nolan M."/>
            <person name="Copeland A."/>
            <person name="Lucas S."/>
            <person name="Glavina Del Rio T."/>
            <person name="Tice H."/>
            <person name="Cheng J."/>
            <person name="Tapia R."/>
            <person name="Goodwin L."/>
            <person name="Pitluck S."/>
            <person name="Pagani I."/>
            <person name="Ivanova N."/>
            <person name="Mavromatis K."/>
            <person name="Mikhailova N."/>
            <person name="Pati A."/>
            <person name="Chen A."/>
            <person name="Palaniappan K."/>
            <person name="Land M."/>
            <person name="Hauser L."/>
            <person name="Chang Y."/>
            <person name="Jeffries C."/>
            <person name="Schneider S."/>
            <person name="Rohde M."/>
            <person name="Goker M."/>
            <person name="Pukall R."/>
            <person name="Woyke T."/>
            <person name="Bristow J."/>
            <person name="Eisen J."/>
            <person name="Markowitz V."/>
            <person name="Hugenholtz P."/>
            <person name="Kyrpides N."/>
            <person name="Klenk H."/>
            <person name="Detter J."/>
        </authorList>
    </citation>
    <scope>NUCLEOTIDE SEQUENCE [LARGE SCALE GENOMIC DNA]</scope>
    <source>
        <strain evidence="7">ATCC 700841 / DSM 12885 / JCM 10246 / 7p75a</strain>
    </source>
</reference>
<dbReference type="RefSeq" id="WP_013494651.1">
    <property type="nucleotide sequence ID" value="NC_014831.1"/>
</dbReference>
<dbReference type="CDD" id="cd02440">
    <property type="entry name" value="AdoMet_MTases"/>
    <property type="match status" value="1"/>
</dbReference>
<dbReference type="Gene3D" id="3.40.50.720">
    <property type="entry name" value="NAD(P)-binding Rossmann-like Domain"/>
    <property type="match status" value="1"/>
</dbReference>
<dbReference type="STRING" id="644966.Tmar_0221"/>
<dbReference type="GO" id="GO:0004665">
    <property type="term" value="F:prephenate dehydrogenase (NADP+) activity"/>
    <property type="evidence" value="ECO:0007669"/>
    <property type="project" value="InterPro"/>
</dbReference>
<dbReference type="SUPFAM" id="SSF48179">
    <property type="entry name" value="6-phosphogluconate dehydrogenase C-terminal domain-like"/>
    <property type="match status" value="1"/>
</dbReference>
<evidence type="ECO:0000256" key="1">
    <source>
        <dbReference type="ARBA" id="ARBA00007964"/>
    </source>
</evidence>
<evidence type="ECO:0000256" key="2">
    <source>
        <dbReference type="ARBA" id="ARBA00023002"/>
    </source>
</evidence>
<dbReference type="InterPro" id="IPR036291">
    <property type="entry name" value="NAD(P)-bd_dom_sf"/>
</dbReference>
<dbReference type="InterPro" id="IPR008927">
    <property type="entry name" value="6-PGluconate_DH-like_C_sf"/>
</dbReference>
<evidence type="ECO:0000256" key="3">
    <source>
        <dbReference type="ARBA" id="ARBA00029440"/>
    </source>
</evidence>
<evidence type="ECO:0000313" key="6">
    <source>
        <dbReference type="EMBL" id="ADU50346.1"/>
    </source>
</evidence>
<dbReference type="SUPFAM" id="SSF51735">
    <property type="entry name" value="NAD(P)-binding Rossmann-fold domains"/>
    <property type="match status" value="1"/>
</dbReference>
<protein>
    <submittedName>
        <fullName evidence="6">Prephenate dehydrogenase</fullName>
    </submittedName>
</protein>
<dbReference type="EMBL" id="CP002344">
    <property type="protein sequence ID" value="ADU50346.1"/>
    <property type="molecule type" value="Genomic_DNA"/>
</dbReference>
<keyword evidence="2" id="KW-0560">Oxidoreductase</keyword>
<dbReference type="eggNOG" id="COG0287">
    <property type="taxonomic scope" value="Bacteria"/>
</dbReference>
<dbReference type="InterPro" id="IPR050812">
    <property type="entry name" value="Preph/Arog_dehydrog"/>
</dbReference>
<dbReference type="AlphaFoldDB" id="E6SM16"/>
<dbReference type="OrthoDB" id="9802008at2"/>
<dbReference type="PROSITE" id="PS51176">
    <property type="entry name" value="PDH_ADH"/>
    <property type="match status" value="1"/>
</dbReference>
<dbReference type="PANTHER" id="PTHR21363">
    <property type="entry name" value="PREPHENATE DEHYDROGENASE"/>
    <property type="match status" value="1"/>
</dbReference>
<dbReference type="KEGG" id="tmr:Tmar_0221"/>
<dbReference type="InterPro" id="IPR046826">
    <property type="entry name" value="PDH_N"/>
</dbReference>
<evidence type="ECO:0000256" key="4">
    <source>
        <dbReference type="SAM" id="MobiDB-lite"/>
    </source>
</evidence>
<name>E6SM16_THEM7</name>
<evidence type="ECO:0000259" key="5">
    <source>
        <dbReference type="PROSITE" id="PS51176"/>
    </source>
</evidence>
<feature type="region of interest" description="Disordered" evidence="4">
    <location>
        <begin position="310"/>
        <end position="348"/>
    </location>
</feature>
<dbReference type="Gene3D" id="1.10.3660.10">
    <property type="entry name" value="6-phosphogluconate dehydrogenase C-terminal like domain"/>
    <property type="match status" value="1"/>
</dbReference>
<organism evidence="6 7">
    <name type="scientific">Thermaerobacter marianensis (strain ATCC 700841 / DSM 12885 / JCM 10246 / 7p75a)</name>
    <dbReference type="NCBI Taxonomy" id="644966"/>
    <lineage>
        <taxon>Bacteria</taxon>
        <taxon>Bacillati</taxon>
        <taxon>Bacillota</taxon>
        <taxon>Clostridia</taxon>
        <taxon>Eubacteriales</taxon>
        <taxon>Clostridiales Family XVII. Incertae Sedis</taxon>
        <taxon>Thermaerobacter</taxon>
    </lineage>
</organism>
<dbReference type="Proteomes" id="UP000008915">
    <property type="component" value="Chromosome"/>
</dbReference>
<dbReference type="Pfam" id="PF02153">
    <property type="entry name" value="PDH_N"/>
    <property type="match status" value="1"/>
</dbReference>